<sequence length="75" mass="8573">MCALTTMRLYGTIMFAHALAGHHTFDFLKVLQISSFSWNFVKGVGPADDLGMAKEENITIWRQFAVCFVTSEWQR</sequence>
<accession>A0A4Y1QYT4</accession>
<keyword evidence="1" id="KW-0378">Hydrolase</keyword>
<dbReference type="EMBL" id="AP019298">
    <property type="protein sequence ID" value="BBG97031.1"/>
    <property type="molecule type" value="Genomic_DNA"/>
</dbReference>
<evidence type="ECO:0000313" key="1">
    <source>
        <dbReference type="EMBL" id="BBG97031.1"/>
    </source>
</evidence>
<proteinExistence type="predicted"/>
<gene>
    <name evidence="1" type="ORF">Prudu_006025</name>
</gene>
<protein>
    <submittedName>
        <fullName evidence="1">Ubiquitin carboxyl-terminal hydrolase family protein</fullName>
    </submittedName>
</protein>
<reference evidence="1" key="1">
    <citation type="journal article" date="2019" name="Science">
        <title>Mutation of a bHLH transcription factor allowed almond domestication.</title>
        <authorList>
            <person name="Sanchez-Perez R."/>
            <person name="Pavan S."/>
            <person name="Mazzeo R."/>
            <person name="Moldovan C."/>
            <person name="Aiese Cigliano R."/>
            <person name="Del Cueto J."/>
            <person name="Ricciardi F."/>
            <person name="Lotti C."/>
            <person name="Ricciardi L."/>
            <person name="Dicenta F."/>
            <person name="Lopez-Marques R.L."/>
            <person name="Lindberg Moller B."/>
        </authorList>
    </citation>
    <scope>NUCLEOTIDE SEQUENCE</scope>
</reference>
<name>A0A4Y1QYT4_PRUDU</name>
<dbReference type="AlphaFoldDB" id="A0A4Y1QYT4"/>
<organism evidence="1">
    <name type="scientific">Prunus dulcis</name>
    <name type="common">Almond</name>
    <name type="synonym">Amygdalus dulcis</name>
    <dbReference type="NCBI Taxonomy" id="3755"/>
    <lineage>
        <taxon>Eukaryota</taxon>
        <taxon>Viridiplantae</taxon>
        <taxon>Streptophyta</taxon>
        <taxon>Embryophyta</taxon>
        <taxon>Tracheophyta</taxon>
        <taxon>Spermatophyta</taxon>
        <taxon>Magnoliopsida</taxon>
        <taxon>eudicotyledons</taxon>
        <taxon>Gunneridae</taxon>
        <taxon>Pentapetalae</taxon>
        <taxon>rosids</taxon>
        <taxon>fabids</taxon>
        <taxon>Rosales</taxon>
        <taxon>Rosaceae</taxon>
        <taxon>Amygdaloideae</taxon>
        <taxon>Amygdaleae</taxon>
        <taxon>Prunus</taxon>
    </lineage>
</organism>
<dbReference type="GO" id="GO:0016787">
    <property type="term" value="F:hydrolase activity"/>
    <property type="evidence" value="ECO:0007669"/>
    <property type="project" value="UniProtKB-KW"/>
</dbReference>